<reference evidence="2 3" key="1">
    <citation type="submission" date="2023-07" db="EMBL/GenBank/DDBJ databases">
        <title>Comparative genomics of wheat-associated soil bacteria to identify genetic determinants of phenazine resistance.</title>
        <authorList>
            <person name="Mouncey N."/>
        </authorList>
    </citation>
    <scope>NUCLEOTIDE SEQUENCE [LARGE SCALE GENOMIC DNA]</scope>
    <source>
        <strain evidence="2 3">W4I11</strain>
    </source>
</reference>
<evidence type="ECO:0000313" key="3">
    <source>
        <dbReference type="Proteomes" id="UP001237780"/>
    </source>
</evidence>
<dbReference type="Proteomes" id="UP001237780">
    <property type="component" value="Unassembled WGS sequence"/>
</dbReference>
<feature type="compositionally biased region" description="Basic and acidic residues" evidence="1">
    <location>
        <begin position="193"/>
        <end position="214"/>
    </location>
</feature>
<dbReference type="Pfam" id="PF10082">
    <property type="entry name" value="BBP2_2"/>
    <property type="match status" value="1"/>
</dbReference>
<organism evidence="2 3">
    <name type="scientific">Phyllobacterium ifriqiyense</name>
    <dbReference type="NCBI Taxonomy" id="314238"/>
    <lineage>
        <taxon>Bacteria</taxon>
        <taxon>Pseudomonadati</taxon>
        <taxon>Pseudomonadota</taxon>
        <taxon>Alphaproteobacteria</taxon>
        <taxon>Hyphomicrobiales</taxon>
        <taxon>Phyllobacteriaceae</taxon>
        <taxon>Phyllobacterium</taxon>
    </lineage>
</organism>
<evidence type="ECO:0000256" key="1">
    <source>
        <dbReference type="SAM" id="MobiDB-lite"/>
    </source>
</evidence>
<protein>
    <recommendedName>
        <fullName evidence="4">Outer membrane beta-barrel protein</fullName>
    </recommendedName>
</protein>
<feature type="region of interest" description="Disordered" evidence="1">
    <location>
        <begin position="63"/>
        <end position="221"/>
    </location>
</feature>
<dbReference type="EMBL" id="JAUSZT010000003">
    <property type="protein sequence ID" value="MDQ0996771.1"/>
    <property type="molecule type" value="Genomic_DNA"/>
</dbReference>
<evidence type="ECO:0000313" key="2">
    <source>
        <dbReference type="EMBL" id="MDQ0996771.1"/>
    </source>
</evidence>
<dbReference type="InterPro" id="IPR018759">
    <property type="entry name" value="BBP2_2"/>
</dbReference>
<proteinExistence type="predicted"/>
<gene>
    <name evidence="2" type="ORF">QFZ34_001953</name>
</gene>
<keyword evidence="3" id="KW-1185">Reference proteome</keyword>
<name>A0ABU0S8G8_9HYPH</name>
<evidence type="ECO:0008006" key="4">
    <source>
        <dbReference type="Google" id="ProtNLM"/>
    </source>
</evidence>
<sequence length="590" mass="63217">MANLLTHSSKPRAKASYRFKASSNLCVIAILLGSTVSMVCGPALAQQTVLPDNSQLRGSIQGNTLQTQTTRPADSRAATTDSGIPSRAYEPVSPGALPAEDDSSNLGLLGVPQNDGSPPSGPADDSGGLNPPPSPEDQMTPVPTASVPIPEPRLGAPRPTAAAGDENNTDRDPENPYDTGAIEQSQEANPAENRAEKDNMPVSAIERRIPRPDPEPFAPLGIRAGTVTLRPSLSQGLRATTNADNSSDGKSAILSETRLRARATTDWSRHSAWLDFDGTYDKTLSGEEYSAPNIGLRAGFQLDLGARTTVKGEAGYRYRQEDPSAPTTLQGTSNRPGVQELDGTLGLRHEFGKFFGDVKGKVNRTTYGNAEFGNIAVSQKDRDNTFASIALRGGFEMSPAIKPFVEVEFGKLIYDEKVDFSGYRRSGVRSGLRGGVEIDFGEKMSGEFALGYLRQGIDDDRLQAVEGLSADAAIKWSPQRGTDVDIGLLTRVEGATAPGESGSVYYEGTVGIKRQVRANLDFNAKLIASLRDNKDDTGLDKGFGAEIGATYWFNRFVGLDVSARHQLVRSDVESRNTDETSVYVGVTLQR</sequence>
<feature type="region of interest" description="Disordered" evidence="1">
    <location>
        <begin position="317"/>
        <end position="337"/>
    </location>
</feature>
<feature type="compositionally biased region" description="Polar residues" evidence="1">
    <location>
        <begin position="63"/>
        <end position="83"/>
    </location>
</feature>
<accession>A0ABU0S8G8</accession>
<comment type="caution">
    <text evidence="2">The sequence shown here is derived from an EMBL/GenBank/DDBJ whole genome shotgun (WGS) entry which is preliminary data.</text>
</comment>
<feature type="compositionally biased region" description="Polar residues" evidence="1">
    <location>
        <begin position="325"/>
        <end position="336"/>
    </location>
</feature>